<protein>
    <submittedName>
        <fullName evidence="15">Uncharacterized protein</fullName>
    </submittedName>
</protein>
<proteinExistence type="inferred from homology"/>
<feature type="compositionally biased region" description="Low complexity" evidence="11">
    <location>
        <begin position="637"/>
        <end position="650"/>
    </location>
</feature>
<dbReference type="HOGENOM" id="CLU_262559_0_0_1"/>
<dbReference type="Proteomes" id="UP000001996">
    <property type="component" value="Unassembled WGS sequence"/>
</dbReference>
<dbReference type="InterPro" id="IPR036361">
    <property type="entry name" value="SAP_dom_sf"/>
</dbReference>
<feature type="region of interest" description="Disordered" evidence="11">
    <location>
        <begin position="842"/>
        <end position="906"/>
    </location>
</feature>
<evidence type="ECO:0000256" key="4">
    <source>
        <dbReference type="ARBA" id="ARBA00022679"/>
    </source>
</evidence>
<feature type="compositionally biased region" description="Basic and acidic residues" evidence="11">
    <location>
        <begin position="437"/>
        <end position="447"/>
    </location>
</feature>
<dbReference type="InterPro" id="IPR023321">
    <property type="entry name" value="PINIT"/>
</dbReference>
<keyword evidence="6 10" id="KW-0863">Zinc-finger</keyword>
<evidence type="ECO:0000256" key="2">
    <source>
        <dbReference type="ARBA" id="ARBA00004718"/>
    </source>
</evidence>
<dbReference type="GO" id="GO:0008270">
    <property type="term" value="F:zinc ion binding"/>
    <property type="evidence" value="ECO:0007669"/>
    <property type="project" value="UniProtKB-KW"/>
</dbReference>
<dbReference type="STRING" id="379508.A5DVP1"/>
<dbReference type="PANTHER" id="PTHR10782">
    <property type="entry name" value="ZINC FINGER MIZ DOMAIN-CONTAINING PROTEIN"/>
    <property type="match status" value="1"/>
</dbReference>
<dbReference type="Gene3D" id="1.10.720.30">
    <property type="entry name" value="SAP domain"/>
    <property type="match status" value="1"/>
</dbReference>
<keyword evidence="5" id="KW-0479">Metal-binding</keyword>
<evidence type="ECO:0000259" key="12">
    <source>
        <dbReference type="PROSITE" id="PS50800"/>
    </source>
</evidence>
<dbReference type="PROSITE" id="PS51044">
    <property type="entry name" value="ZF_SP_RING"/>
    <property type="match status" value="1"/>
</dbReference>
<evidence type="ECO:0000313" key="15">
    <source>
        <dbReference type="EMBL" id="EDK43249.1"/>
    </source>
</evidence>
<feature type="compositionally biased region" description="Polar residues" evidence="11">
    <location>
        <begin position="884"/>
        <end position="896"/>
    </location>
</feature>
<reference evidence="15 16" key="1">
    <citation type="journal article" date="2009" name="Nature">
        <title>Evolution of pathogenicity and sexual reproduction in eight Candida genomes.</title>
        <authorList>
            <person name="Butler G."/>
            <person name="Rasmussen M.D."/>
            <person name="Lin M.F."/>
            <person name="Santos M.A."/>
            <person name="Sakthikumar S."/>
            <person name="Munro C.A."/>
            <person name="Rheinbay E."/>
            <person name="Grabherr M."/>
            <person name="Forche A."/>
            <person name="Reedy J.L."/>
            <person name="Agrafioti I."/>
            <person name="Arnaud M.B."/>
            <person name="Bates S."/>
            <person name="Brown A.J."/>
            <person name="Brunke S."/>
            <person name="Costanzo M.C."/>
            <person name="Fitzpatrick D.A."/>
            <person name="de Groot P.W."/>
            <person name="Harris D."/>
            <person name="Hoyer L.L."/>
            <person name="Hube B."/>
            <person name="Klis F.M."/>
            <person name="Kodira C."/>
            <person name="Lennard N."/>
            <person name="Logue M.E."/>
            <person name="Martin R."/>
            <person name="Neiman A.M."/>
            <person name="Nikolaou E."/>
            <person name="Quail M.A."/>
            <person name="Quinn J."/>
            <person name="Santos M.C."/>
            <person name="Schmitzberger F.F."/>
            <person name="Sherlock G."/>
            <person name="Shah P."/>
            <person name="Silverstein K.A."/>
            <person name="Skrzypek M.S."/>
            <person name="Soll D."/>
            <person name="Staggs R."/>
            <person name="Stansfield I."/>
            <person name="Stumpf M.P."/>
            <person name="Sudbery P.E."/>
            <person name="Srikantha T."/>
            <person name="Zeng Q."/>
            <person name="Berman J."/>
            <person name="Berriman M."/>
            <person name="Heitman J."/>
            <person name="Gow N.A."/>
            <person name="Lorenz M.C."/>
            <person name="Birren B.W."/>
            <person name="Kellis M."/>
            <person name="Cuomo C.A."/>
        </authorList>
    </citation>
    <scope>NUCLEOTIDE SEQUENCE [LARGE SCALE GENOMIC DNA]</scope>
    <source>
        <strain evidence="16">ATCC 11503 / BCRC 21390 / CBS 2605 / JCM 1781 / NBRC 1676 / NRRL YB-4239</strain>
    </source>
</reference>
<gene>
    <name evidence="15" type="ORF">LELG_01427</name>
</gene>
<evidence type="ECO:0000259" key="13">
    <source>
        <dbReference type="PROSITE" id="PS51044"/>
    </source>
</evidence>
<dbReference type="Pfam" id="PF14324">
    <property type="entry name" value="PINIT"/>
    <property type="match status" value="1"/>
</dbReference>
<comment type="subcellular location">
    <subcellularLocation>
        <location evidence="1">Nucleus</location>
    </subcellularLocation>
</comment>
<feature type="compositionally biased region" description="Low complexity" evidence="11">
    <location>
        <begin position="711"/>
        <end position="721"/>
    </location>
</feature>
<dbReference type="InterPro" id="IPR004181">
    <property type="entry name" value="Znf_MIZ"/>
</dbReference>
<keyword evidence="16" id="KW-1185">Reference proteome</keyword>
<dbReference type="InterPro" id="IPR003034">
    <property type="entry name" value="SAP_dom"/>
</dbReference>
<dbReference type="GO" id="GO:0016925">
    <property type="term" value="P:protein sumoylation"/>
    <property type="evidence" value="ECO:0007669"/>
    <property type="project" value="UniProtKB-UniPathway"/>
</dbReference>
<dbReference type="UniPathway" id="UPA00886"/>
<dbReference type="eggNOG" id="KOG2169">
    <property type="taxonomic scope" value="Eukaryota"/>
</dbReference>
<dbReference type="InterPro" id="IPR038654">
    <property type="entry name" value="PINIT_sf"/>
</dbReference>
<evidence type="ECO:0000256" key="10">
    <source>
        <dbReference type="PROSITE-ProRule" id="PRU00452"/>
    </source>
</evidence>
<dbReference type="OrthoDB" id="28127at2759"/>
<comment type="similarity">
    <text evidence="3">Belongs to the PIAS family.</text>
</comment>
<accession>A5DVP1</accession>
<dbReference type="Gene3D" id="2.60.120.780">
    <property type="entry name" value="PINIT domain"/>
    <property type="match status" value="1"/>
</dbReference>
<feature type="compositionally biased region" description="Basic and acidic residues" evidence="11">
    <location>
        <begin position="532"/>
        <end position="541"/>
    </location>
</feature>
<evidence type="ECO:0000259" key="14">
    <source>
        <dbReference type="PROSITE" id="PS51466"/>
    </source>
</evidence>
<dbReference type="GO" id="GO:0000785">
    <property type="term" value="C:chromatin"/>
    <property type="evidence" value="ECO:0007669"/>
    <property type="project" value="TreeGrafter"/>
</dbReference>
<feature type="compositionally biased region" description="Polar residues" evidence="11">
    <location>
        <begin position="978"/>
        <end position="987"/>
    </location>
</feature>
<dbReference type="SUPFAM" id="SSF68906">
    <property type="entry name" value="SAP domain"/>
    <property type="match status" value="1"/>
</dbReference>
<feature type="region of interest" description="Disordered" evidence="11">
    <location>
        <begin position="522"/>
        <end position="541"/>
    </location>
</feature>
<dbReference type="PROSITE" id="PS51466">
    <property type="entry name" value="PINIT"/>
    <property type="match status" value="1"/>
</dbReference>
<dbReference type="Gene3D" id="3.30.40.10">
    <property type="entry name" value="Zinc/RING finger domain, C3HC4 (zinc finger)"/>
    <property type="match status" value="1"/>
</dbReference>
<keyword evidence="8" id="KW-0862">Zinc</keyword>
<comment type="pathway">
    <text evidence="2">Protein modification; protein sumoylation.</text>
</comment>
<evidence type="ECO:0000256" key="3">
    <source>
        <dbReference type="ARBA" id="ARBA00005383"/>
    </source>
</evidence>
<feature type="domain" description="PINIT" evidence="14">
    <location>
        <begin position="141"/>
        <end position="297"/>
    </location>
</feature>
<dbReference type="InParanoid" id="A5DVP1"/>
<organism evidence="15 16">
    <name type="scientific">Lodderomyces elongisporus (strain ATCC 11503 / CBS 2605 / JCM 1781 / NBRC 1676 / NRRL YB-4239)</name>
    <name type="common">Yeast</name>
    <name type="synonym">Saccharomyces elongisporus</name>
    <dbReference type="NCBI Taxonomy" id="379508"/>
    <lineage>
        <taxon>Eukaryota</taxon>
        <taxon>Fungi</taxon>
        <taxon>Dikarya</taxon>
        <taxon>Ascomycota</taxon>
        <taxon>Saccharomycotina</taxon>
        <taxon>Pichiomycetes</taxon>
        <taxon>Debaryomycetaceae</taxon>
        <taxon>Candida/Lodderomyces clade</taxon>
        <taxon>Lodderomyces</taxon>
    </lineage>
</organism>
<dbReference type="Pfam" id="PF02037">
    <property type="entry name" value="SAP"/>
    <property type="match status" value="1"/>
</dbReference>
<evidence type="ECO:0000256" key="1">
    <source>
        <dbReference type="ARBA" id="ARBA00004123"/>
    </source>
</evidence>
<dbReference type="Pfam" id="PF02891">
    <property type="entry name" value="zf-MIZ"/>
    <property type="match status" value="1"/>
</dbReference>
<feature type="compositionally biased region" description="Polar residues" evidence="11">
    <location>
        <begin position="670"/>
        <end position="689"/>
    </location>
</feature>
<feature type="region of interest" description="Disordered" evidence="11">
    <location>
        <begin position="423"/>
        <end position="488"/>
    </location>
</feature>
<feature type="compositionally biased region" description="Low complexity" evidence="11">
    <location>
        <begin position="852"/>
        <end position="883"/>
    </location>
</feature>
<feature type="compositionally biased region" description="Low complexity" evidence="11">
    <location>
        <begin position="776"/>
        <end position="807"/>
    </location>
</feature>
<dbReference type="PANTHER" id="PTHR10782:SF4">
    <property type="entry name" value="TONALLI, ISOFORM E"/>
    <property type="match status" value="1"/>
</dbReference>
<evidence type="ECO:0000256" key="7">
    <source>
        <dbReference type="ARBA" id="ARBA00022786"/>
    </source>
</evidence>
<dbReference type="VEuPathDB" id="FungiDB:LELG_01427"/>
<feature type="region of interest" description="Disordered" evidence="11">
    <location>
        <begin position="763"/>
        <end position="807"/>
    </location>
</feature>
<feature type="domain" description="SP-RING-type" evidence="13">
    <location>
        <begin position="326"/>
        <end position="411"/>
    </location>
</feature>
<feature type="compositionally biased region" description="Acidic residues" evidence="11">
    <location>
        <begin position="448"/>
        <end position="484"/>
    </location>
</feature>
<feature type="compositionally biased region" description="Polar residues" evidence="11">
    <location>
        <begin position="606"/>
        <end position="632"/>
    </location>
</feature>
<feature type="compositionally biased region" description="Polar residues" evidence="11">
    <location>
        <begin position="722"/>
        <end position="739"/>
    </location>
</feature>
<dbReference type="EMBL" id="CH981525">
    <property type="protein sequence ID" value="EDK43249.1"/>
    <property type="molecule type" value="Genomic_DNA"/>
</dbReference>
<evidence type="ECO:0000256" key="5">
    <source>
        <dbReference type="ARBA" id="ARBA00022723"/>
    </source>
</evidence>
<evidence type="ECO:0000313" key="16">
    <source>
        <dbReference type="Proteomes" id="UP000001996"/>
    </source>
</evidence>
<dbReference type="InterPro" id="IPR013083">
    <property type="entry name" value="Znf_RING/FYVE/PHD"/>
</dbReference>
<name>A5DVP1_LODEL</name>
<evidence type="ECO:0000256" key="11">
    <source>
        <dbReference type="SAM" id="MobiDB-lite"/>
    </source>
</evidence>
<evidence type="ECO:0000256" key="6">
    <source>
        <dbReference type="ARBA" id="ARBA00022771"/>
    </source>
</evidence>
<dbReference type="SMART" id="SM00513">
    <property type="entry name" value="SAP"/>
    <property type="match status" value="1"/>
</dbReference>
<feature type="region of interest" description="Disordered" evidence="11">
    <location>
        <begin position="595"/>
        <end position="739"/>
    </location>
</feature>
<evidence type="ECO:0000256" key="8">
    <source>
        <dbReference type="ARBA" id="ARBA00022833"/>
    </source>
</evidence>
<evidence type="ECO:0000256" key="9">
    <source>
        <dbReference type="ARBA" id="ARBA00023242"/>
    </source>
</evidence>
<feature type="compositionally biased region" description="Pro residues" evidence="11">
    <location>
        <begin position="1099"/>
        <end position="1126"/>
    </location>
</feature>
<feature type="region of interest" description="Disordered" evidence="11">
    <location>
        <begin position="1091"/>
        <end position="1143"/>
    </location>
</feature>
<dbReference type="PROSITE" id="PS50800">
    <property type="entry name" value="SAP"/>
    <property type="match status" value="1"/>
</dbReference>
<dbReference type="GO" id="GO:0061665">
    <property type="term" value="F:SUMO ligase activity"/>
    <property type="evidence" value="ECO:0007669"/>
    <property type="project" value="TreeGrafter"/>
</dbReference>
<dbReference type="GO" id="GO:0005634">
    <property type="term" value="C:nucleus"/>
    <property type="evidence" value="ECO:0007669"/>
    <property type="project" value="UniProtKB-SubCell"/>
</dbReference>
<keyword evidence="7" id="KW-0833">Ubl conjugation pathway</keyword>
<feature type="compositionally biased region" description="Polar residues" evidence="11">
    <location>
        <begin position="653"/>
        <end position="662"/>
    </location>
</feature>
<sequence length="1287" mass="142689">MNVIPSLTEEELYDTKVRISGLKVAEIKDVLRLVGLTITGKKSDLQTRLITFLLLRRDAGDKAAVLALRTLVVQRCNGVPLQTFRDLYHAIESGSFVPGTNHRRSNHHMSTTTTMATSTVPTGPAGATGATGAAGAIVSTIHSKDSKPFHGHSLMFKENPFYKLVRMVHGSPQKLPATANSGKPVYSFVFKKEEWLQLKSGNSQRRIYLLCGKQLKPDTVSSNNVEVEYPPSVEVYINSKRVTQFYKGTKKLGTAQAINATDFVQKAPNLNTITMIYNPLENANDAYFLYLYIVELIPMENVLQAVINAPKINKQHAIKMLTEESGANDIVVANTQISLSDPFARTRIQYPIRSIFCEHIQCFDAQMFLAKQFQAPQWECPLCGKPLKIKDLAGCEYFDEILKATGDDIDEVIIQPNGTWHAKLVEDETPSPSVHRRQSEAKKRTEESPEIIEISDSDDNDDNDNDNDNDDNNENDENEGDDSGNDTIMSAARATGQSDVSTLITESLQPNSPILQRQIRVNSDSHIPHVSMDNRRTASQSREDQILGSMATTSLFSQRQGPVQESRSLLRHSLPNLDYFHQELRQQVPLWRTGHLAPSGSDERSIVNSTGSASNLQRIPSSGPAMQTTTLLRDSGSSHSISAHPAHPVHLIQPSTQLQGTNSKDRSSVEKTQSSNFQECSQQHPMQENRQPRVQPRAAVKEFGSGGGSQQGSTTFGSNSSLSTTVNNPNNHAPSVSRNGSILGPSILNLGGLQLEELSTGGHISRIPNEKDSSPDSNANLNLNTNSTLDNQGPKTTQITTSSSKSTVSRLNNQYLLLFIQRPRKKHNSQSRIATRAPENVDATLQEKHQQQHQQQQHVEPQQQHQQQQHGEPQQLQQLSRQQVDNGAETSNVHNATSKHDEPVPNEGALNEVITEFNFEEPHPVNDSILPITTVASQSKSNENDQTTLEEFENIPLHRIHLLQKETTPVERQAGENEATQEAPNSNDTRESVGIESHAVHASKEKSPSIISLRNIILQDRQLQNQLRAFDEETVQITTELLSKLPYQNSDLIKRHIKSVLEEREHTKRLLAELYVRRIHQSLSLHLPLLHSSSQLRSPRPPRPPRPLPPLPPPPPLLSPPRPALAPTPSQHSPSPLFPPFPLPHPTSSLIENLLPSTSANSILKTVTYPNFNQQNRHLATGQLTDDFTTPSGTTTPTDADAMLSTANNEADFSVHAHLNHLPDVLGKKRSLTENIHQDLTPISEITSESLLASEWSSELDKVEEYRKKRCIGFSAKGSADEPIELD</sequence>
<feature type="domain" description="SAP" evidence="12">
    <location>
        <begin position="19"/>
        <end position="53"/>
    </location>
</feature>
<keyword evidence="9" id="KW-0539">Nucleus</keyword>
<feature type="region of interest" description="Disordered" evidence="11">
    <location>
        <begin position="969"/>
        <end position="992"/>
    </location>
</feature>
<keyword evidence="4" id="KW-0808">Transferase</keyword>